<dbReference type="InterPro" id="IPR013471">
    <property type="entry name" value="RNase_Z/BN"/>
</dbReference>
<comment type="cofactor">
    <cofactor evidence="8">
        <name>Zn(2+)</name>
        <dbReference type="ChEBI" id="CHEBI:29105"/>
    </cofactor>
    <text evidence="8">Binds 2 Zn(2+) ions.</text>
</comment>
<dbReference type="NCBIfam" id="NF000801">
    <property type="entry name" value="PRK00055.1-3"/>
    <property type="match status" value="1"/>
</dbReference>
<feature type="binding site" evidence="8">
    <location>
        <position position="142"/>
    </location>
    <ligand>
        <name>Zn(2+)</name>
        <dbReference type="ChEBI" id="CHEBI:29105"/>
        <label>1</label>
        <note>catalytic</note>
    </ligand>
</feature>
<evidence type="ECO:0000256" key="3">
    <source>
        <dbReference type="ARBA" id="ARBA00022722"/>
    </source>
</evidence>
<feature type="binding site" evidence="8">
    <location>
        <position position="270"/>
    </location>
    <ligand>
        <name>Zn(2+)</name>
        <dbReference type="ChEBI" id="CHEBI:29105"/>
        <label>2</label>
        <note>catalytic</note>
    </ligand>
</feature>
<feature type="binding site" evidence="8">
    <location>
        <position position="67"/>
    </location>
    <ligand>
        <name>Zn(2+)</name>
        <dbReference type="ChEBI" id="CHEBI:29105"/>
        <label>2</label>
        <note>catalytic</note>
    </ligand>
</feature>
<dbReference type="EC" id="3.1.26.11" evidence="8"/>
<dbReference type="Proteomes" id="UP001319180">
    <property type="component" value="Unassembled WGS sequence"/>
</dbReference>
<dbReference type="InterPro" id="IPR036866">
    <property type="entry name" value="RibonucZ/Hydroxyglut_hydro"/>
</dbReference>
<feature type="domain" description="Metallo-beta-lactamase" evidence="9">
    <location>
        <begin position="204"/>
        <end position="271"/>
    </location>
</feature>
<evidence type="ECO:0000256" key="7">
    <source>
        <dbReference type="ARBA" id="ARBA00022833"/>
    </source>
</evidence>
<keyword evidence="7 8" id="KW-0862">Zinc</keyword>
<dbReference type="GO" id="GO:0042781">
    <property type="term" value="F:3'-tRNA processing endoribonuclease activity"/>
    <property type="evidence" value="ECO:0007669"/>
    <property type="project" value="UniProtKB-UniRule"/>
</dbReference>
<feature type="binding site" evidence="8">
    <location>
        <position position="212"/>
    </location>
    <ligand>
        <name>Zn(2+)</name>
        <dbReference type="ChEBI" id="CHEBI:29105"/>
        <label>2</label>
        <note>catalytic</note>
    </ligand>
</feature>
<dbReference type="CDD" id="cd07717">
    <property type="entry name" value="RNaseZ_ZiPD-like_MBL-fold"/>
    <property type="match status" value="1"/>
</dbReference>
<evidence type="ECO:0000313" key="10">
    <source>
        <dbReference type="EMBL" id="MBT1689769.1"/>
    </source>
</evidence>
<keyword evidence="4 8" id="KW-0479">Metal-binding</keyword>
<evidence type="ECO:0000259" key="9">
    <source>
        <dbReference type="Pfam" id="PF12706"/>
    </source>
</evidence>
<comment type="caution">
    <text evidence="10">The sequence shown here is derived from an EMBL/GenBank/DDBJ whole genome shotgun (WGS) entry which is preliminary data.</text>
</comment>
<feature type="binding site" evidence="8">
    <location>
        <position position="62"/>
    </location>
    <ligand>
        <name>Zn(2+)</name>
        <dbReference type="ChEBI" id="CHEBI:29105"/>
        <label>1</label>
        <note>catalytic</note>
    </ligand>
</feature>
<accession>A0AAP2DDN4</accession>
<keyword evidence="3 8" id="KW-0540">Nuclease</keyword>
<dbReference type="RefSeq" id="WP_254092992.1">
    <property type="nucleotide sequence ID" value="NZ_JAHESC010000047.1"/>
</dbReference>
<feature type="binding site" evidence="8">
    <location>
        <position position="64"/>
    </location>
    <ligand>
        <name>Zn(2+)</name>
        <dbReference type="ChEBI" id="CHEBI:29105"/>
        <label>1</label>
        <note>catalytic</note>
    </ligand>
</feature>
<organism evidence="10 11">
    <name type="scientific">Dawidia soli</name>
    <dbReference type="NCBI Taxonomy" id="2782352"/>
    <lineage>
        <taxon>Bacteria</taxon>
        <taxon>Pseudomonadati</taxon>
        <taxon>Bacteroidota</taxon>
        <taxon>Cytophagia</taxon>
        <taxon>Cytophagales</taxon>
        <taxon>Chryseotaleaceae</taxon>
        <taxon>Dawidia</taxon>
    </lineage>
</organism>
<dbReference type="PANTHER" id="PTHR46018">
    <property type="entry name" value="ZINC PHOSPHODIESTERASE ELAC PROTEIN 1"/>
    <property type="match status" value="1"/>
</dbReference>
<evidence type="ECO:0000256" key="8">
    <source>
        <dbReference type="HAMAP-Rule" id="MF_01818"/>
    </source>
</evidence>
<dbReference type="PANTHER" id="PTHR46018:SF2">
    <property type="entry name" value="ZINC PHOSPHODIESTERASE ELAC PROTEIN 1"/>
    <property type="match status" value="1"/>
</dbReference>
<comment type="catalytic activity">
    <reaction evidence="8">
        <text>Endonucleolytic cleavage of RNA, removing extra 3' nucleotides from tRNA precursor, generating 3' termini of tRNAs. A 3'-hydroxy group is left at the tRNA terminus and a 5'-phosphoryl group is left at the trailer molecule.</text>
        <dbReference type="EC" id="3.1.26.11"/>
    </reaction>
</comment>
<feature type="active site" description="Proton acceptor" evidence="8">
    <location>
        <position position="66"/>
    </location>
</feature>
<comment type="function">
    <text evidence="8">Zinc phosphodiesterase, which displays some tRNA 3'-processing endonuclease activity. Probably involved in tRNA maturation, by removing a 3'-trailer from precursor tRNA.</text>
</comment>
<dbReference type="Pfam" id="PF12706">
    <property type="entry name" value="Lactamase_B_2"/>
    <property type="match status" value="1"/>
</dbReference>
<evidence type="ECO:0000256" key="1">
    <source>
        <dbReference type="ARBA" id="ARBA00011738"/>
    </source>
</evidence>
<dbReference type="GO" id="GO:0008270">
    <property type="term" value="F:zinc ion binding"/>
    <property type="evidence" value="ECO:0007669"/>
    <property type="project" value="UniProtKB-UniRule"/>
</dbReference>
<dbReference type="EMBL" id="JAHESC010000047">
    <property type="protein sequence ID" value="MBT1689769.1"/>
    <property type="molecule type" value="Genomic_DNA"/>
</dbReference>
<keyword evidence="6 8" id="KW-0378">Hydrolase</keyword>
<evidence type="ECO:0000313" key="11">
    <source>
        <dbReference type="Proteomes" id="UP001319180"/>
    </source>
</evidence>
<dbReference type="HAMAP" id="MF_01818">
    <property type="entry name" value="RNase_Z_BN"/>
    <property type="match status" value="1"/>
</dbReference>
<evidence type="ECO:0000256" key="5">
    <source>
        <dbReference type="ARBA" id="ARBA00022759"/>
    </source>
</evidence>
<reference evidence="10 11" key="1">
    <citation type="submission" date="2021-05" db="EMBL/GenBank/DDBJ databases">
        <title>A Polyphasic approach of four new species of the genus Ohtaekwangia: Ohtaekwangia histidinii sp. nov., Ohtaekwangia cretensis sp. nov., Ohtaekwangia indiensis sp. nov., Ohtaekwangia reichenbachii sp. nov. from diverse environment.</title>
        <authorList>
            <person name="Octaviana S."/>
        </authorList>
    </citation>
    <scope>NUCLEOTIDE SEQUENCE [LARGE SCALE GENOMIC DNA]</scope>
    <source>
        <strain evidence="10 11">PWU37</strain>
    </source>
</reference>
<evidence type="ECO:0000256" key="4">
    <source>
        <dbReference type="ARBA" id="ARBA00022723"/>
    </source>
</evidence>
<dbReference type="Pfam" id="PF23023">
    <property type="entry name" value="Anti-Pycsar_Apyc1"/>
    <property type="match status" value="1"/>
</dbReference>
<protein>
    <recommendedName>
        <fullName evidence="8">Ribonuclease Z</fullName>
        <shortName evidence="8">RNase Z</shortName>
        <ecNumber evidence="8">3.1.26.11</ecNumber>
    </recommendedName>
    <alternativeName>
        <fullName evidence="8">tRNA 3 endonuclease</fullName>
    </alternativeName>
    <alternativeName>
        <fullName evidence="8">tRNase Z</fullName>
    </alternativeName>
</protein>
<gene>
    <name evidence="8" type="primary">rnz</name>
    <name evidence="10" type="ORF">KK078_24620</name>
</gene>
<comment type="subunit">
    <text evidence="1 8">Homodimer.</text>
</comment>
<sequence length="305" mass="34457">MSFKITILGSSGALPVYGRHPSAQLVEIQSRFFLVDCGEAAQMQLMRFGASYHRINHIFISHLHGDHYLGLMGLIFTMHLQRRAADLHLYSHRGLDEIITTQLRYSRSAPSFRIVFHRLEKDAQGVIYEDDAVTVETIPLVHKIRSSGFLFKEKPKPRRVDKTRLPEGLLIRQLAGLKRGEDVVDDAGAILYRNADLTLPPRRSRSYAYCSDTAYVERIADQVKGVDILYHEATFTLDDEARARETLHSTAAQAATIARLAHAGKLVLGHFSARYKELEPILEEARSIFPEAHLALEGVEFIIPE</sequence>
<name>A0AAP2DDN4_9BACT</name>
<evidence type="ECO:0000256" key="6">
    <source>
        <dbReference type="ARBA" id="ARBA00022801"/>
    </source>
</evidence>
<feature type="binding site" evidence="8">
    <location>
        <position position="66"/>
    </location>
    <ligand>
        <name>Zn(2+)</name>
        <dbReference type="ChEBI" id="CHEBI:29105"/>
        <label>2</label>
        <note>catalytic</note>
    </ligand>
</feature>
<comment type="similarity">
    <text evidence="8">Belongs to the RNase Z family.</text>
</comment>
<dbReference type="InterPro" id="IPR001279">
    <property type="entry name" value="Metallo-B-lactamas"/>
</dbReference>
<keyword evidence="2 8" id="KW-0819">tRNA processing</keyword>
<dbReference type="SUPFAM" id="SSF56281">
    <property type="entry name" value="Metallo-hydrolase/oxidoreductase"/>
    <property type="match status" value="1"/>
</dbReference>
<dbReference type="Gene3D" id="3.60.15.10">
    <property type="entry name" value="Ribonuclease Z/Hydroxyacylglutathione hydrolase-like"/>
    <property type="match status" value="1"/>
</dbReference>
<evidence type="ECO:0000256" key="2">
    <source>
        <dbReference type="ARBA" id="ARBA00022694"/>
    </source>
</evidence>
<proteinExistence type="inferred from homology"/>
<feature type="binding site" evidence="8">
    <location>
        <position position="212"/>
    </location>
    <ligand>
        <name>Zn(2+)</name>
        <dbReference type="ChEBI" id="CHEBI:29105"/>
        <label>1</label>
        <note>catalytic</note>
    </ligand>
</feature>
<dbReference type="AlphaFoldDB" id="A0AAP2DDN4"/>
<keyword evidence="11" id="KW-1185">Reference proteome</keyword>
<keyword evidence="5 8" id="KW-0255">Endonuclease</keyword>